<keyword evidence="3" id="KW-1185">Reference proteome</keyword>
<dbReference type="EMBL" id="JAGIOO010000001">
    <property type="protein sequence ID" value="MBP2473328.1"/>
    <property type="molecule type" value="Genomic_DNA"/>
</dbReference>
<dbReference type="InterPro" id="IPR056128">
    <property type="entry name" value="DUF7711"/>
</dbReference>
<organism evidence="2 3">
    <name type="scientific">Crossiella equi</name>
    <dbReference type="NCBI Taxonomy" id="130796"/>
    <lineage>
        <taxon>Bacteria</taxon>
        <taxon>Bacillati</taxon>
        <taxon>Actinomycetota</taxon>
        <taxon>Actinomycetes</taxon>
        <taxon>Pseudonocardiales</taxon>
        <taxon>Pseudonocardiaceae</taxon>
        <taxon>Crossiella</taxon>
    </lineage>
</organism>
<accession>A0ABS5A9R4</accession>
<evidence type="ECO:0000313" key="2">
    <source>
        <dbReference type="EMBL" id="MBP2473328.1"/>
    </source>
</evidence>
<reference evidence="2 3" key="1">
    <citation type="submission" date="2021-03" db="EMBL/GenBank/DDBJ databases">
        <title>Sequencing the genomes of 1000 actinobacteria strains.</title>
        <authorList>
            <person name="Klenk H.-P."/>
        </authorList>
    </citation>
    <scope>NUCLEOTIDE SEQUENCE [LARGE SCALE GENOMIC DNA]</scope>
    <source>
        <strain evidence="2 3">DSM 44580</strain>
    </source>
</reference>
<dbReference type="RefSeq" id="WP_209706761.1">
    <property type="nucleotide sequence ID" value="NZ_JAGIOO010000001.1"/>
</dbReference>
<evidence type="ECO:0000313" key="3">
    <source>
        <dbReference type="Proteomes" id="UP001519363"/>
    </source>
</evidence>
<protein>
    <submittedName>
        <fullName evidence="2">Post-segregation antitoxin (Ccd killing protein)</fullName>
    </submittedName>
</protein>
<comment type="caution">
    <text evidence="2">The sequence shown here is derived from an EMBL/GenBank/DDBJ whole genome shotgun (WGS) entry which is preliminary data.</text>
</comment>
<feature type="domain" description="DUF7711" evidence="1">
    <location>
        <begin position="1"/>
        <end position="194"/>
    </location>
</feature>
<sequence>MKWTRAVHHLETLAQTCADLVAKPNPVNPLRVPALWATGAILEAPHEIELIEVAVCVDLPAAEVPWLGEPKGAQHWANLTRMSRNPFQAHWRSARTPVWNHHILRPVLVFSEEHGVHEDALAALAEGKPEPVRAQAPSAEEYRARQAEELALAHTALREATEAYEARRWQPGKLEPFSDTLFRASAGYLDLLANQPA</sequence>
<dbReference type="Pfam" id="PF24821">
    <property type="entry name" value="DUF7711"/>
    <property type="match status" value="1"/>
</dbReference>
<name>A0ABS5A9R4_9PSEU</name>
<evidence type="ECO:0000259" key="1">
    <source>
        <dbReference type="Pfam" id="PF24821"/>
    </source>
</evidence>
<dbReference type="Proteomes" id="UP001519363">
    <property type="component" value="Unassembled WGS sequence"/>
</dbReference>
<proteinExistence type="predicted"/>
<gene>
    <name evidence="2" type="ORF">JOF53_002200</name>
</gene>